<gene>
    <name evidence="4" type="ORF">QUW25_07900</name>
</gene>
<feature type="domain" description="Endonuclease/exonuclease/phosphatase" evidence="3">
    <location>
        <begin position="261"/>
        <end position="472"/>
    </location>
</feature>
<dbReference type="InterPro" id="IPR036691">
    <property type="entry name" value="Endo/exonu/phosph_ase_sf"/>
</dbReference>
<dbReference type="Gene3D" id="3.60.10.10">
    <property type="entry name" value="Endonuclease/exonuclease/phosphatase"/>
    <property type="match status" value="1"/>
</dbReference>
<evidence type="ECO:0000259" key="3">
    <source>
        <dbReference type="Pfam" id="PF03372"/>
    </source>
</evidence>
<reference evidence="4 5" key="2">
    <citation type="submission" date="2023-06" db="EMBL/GenBank/DDBJ databases">
        <title>Identification and characterization of horizontal gene transfer across gut microbiota members of farm animals based on homology search.</title>
        <authorList>
            <person name="Schwarzerova J."/>
            <person name="Nykrynova M."/>
            <person name="Jureckova K."/>
            <person name="Cejkova D."/>
            <person name="Rychlik I."/>
        </authorList>
    </citation>
    <scope>NUCLEOTIDE SEQUENCE [LARGE SCALE GENOMIC DNA]</scope>
    <source>
        <strain evidence="4 5">153_Feed</strain>
    </source>
</reference>
<proteinExistence type="predicted"/>
<feature type="transmembrane region" description="Helical" evidence="2">
    <location>
        <begin position="152"/>
        <end position="171"/>
    </location>
</feature>
<reference evidence="5" key="1">
    <citation type="submission" date="2023-06" db="EMBL/GenBank/DDBJ databases">
        <title>Identification and characterization of horizontal gene transfer across gut microbiota members of farm animals based on homology search.</title>
        <authorList>
            <person name="Zeman M."/>
            <person name="Kubasova T."/>
            <person name="Jahodarova E."/>
            <person name="Nykrynova M."/>
            <person name="Rychlik I."/>
        </authorList>
    </citation>
    <scope>NUCLEOTIDE SEQUENCE [LARGE SCALE GENOMIC DNA]</scope>
    <source>
        <strain evidence="5">153_Feed</strain>
    </source>
</reference>
<feature type="region of interest" description="Disordered" evidence="1">
    <location>
        <begin position="1"/>
        <end position="75"/>
    </location>
</feature>
<dbReference type="EMBL" id="JAUDEA010000012">
    <property type="protein sequence ID" value="MDM8271590.1"/>
    <property type="molecule type" value="Genomic_DNA"/>
</dbReference>
<feature type="region of interest" description="Disordered" evidence="1">
    <location>
        <begin position="121"/>
        <end position="147"/>
    </location>
</feature>
<dbReference type="SUPFAM" id="SSF56219">
    <property type="entry name" value="DNase I-like"/>
    <property type="match status" value="1"/>
</dbReference>
<evidence type="ECO:0000313" key="4">
    <source>
        <dbReference type="EMBL" id="MDM8271590.1"/>
    </source>
</evidence>
<organism evidence="4 5">
    <name type="scientific">Thermophilibacter provencensis</name>
    <dbReference type="NCBI Taxonomy" id="1852386"/>
    <lineage>
        <taxon>Bacteria</taxon>
        <taxon>Bacillati</taxon>
        <taxon>Actinomycetota</taxon>
        <taxon>Coriobacteriia</taxon>
        <taxon>Coriobacteriales</taxon>
        <taxon>Atopobiaceae</taxon>
        <taxon>Thermophilibacter</taxon>
    </lineage>
</organism>
<dbReference type="Proteomes" id="UP001529256">
    <property type="component" value="Unassembled WGS sequence"/>
</dbReference>
<evidence type="ECO:0000256" key="1">
    <source>
        <dbReference type="SAM" id="MobiDB-lite"/>
    </source>
</evidence>
<reference evidence="4 5" key="3">
    <citation type="submission" date="2023-06" db="EMBL/GenBank/DDBJ databases">
        <authorList>
            <person name="Zeman M."/>
            <person name="Kubasova T."/>
            <person name="Jahodarova E."/>
            <person name="Nykrynova M."/>
            <person name="Rychlik I."/>
        </authorList>
    </citation>
    <scope>NUCLEOTIDE SEQUENCE [LARGE SCALE GENOMIC DNA]</scope>
    <source>
        <strain evidence="4 5">153_Feed</strain>
    </source>
</reference>
<keyword evidence="2" id="KW-0472">Membrane</keyword>
<keyword evidence="4" id="KW-0378">Hydrolase</keyword>
<accession>A0ABT7V4R9</accession>
<keyword evidence="4" id="KW-0255">Endonuclease</keyword>
<protein>
    <submittedName>
        <fullName evidence="4">Endonuclease/exonuclease/phosphatase family protein</fullName>
    </submittedName>
</protein>
<evidence type="ECO:0000256" key="2">
    <source>
        <dbReference type="SAM" id="Phobius"/>
    </source>
</evidence>
<evidence type="ECO:0000313" key="5">
    <source>
        <dbReference type="Proteomes" id="UP001529256"/>
    </source>
</evidence>
<feature type="transmembrane region" description="Helical" evidence="2">
    <location>
        <begin position="213"/>
        <end position="229"/>
    </location>
</feature>
<keyword evidence="5" id="KW-1185">Reference proteome</keyword>
<keyword evidence="2" id="KW-1133">Transmembrane helix</keyword>
<keyword evidence="2" id="KW-0812">Transmembrane</keyword>
<dbReference type="RefSeq" id="WP_289511667.1">
    <property type="nucleotide sequence ID" value="NZ_JAUDEA010000012.1"/>
</dbReference>
<dbReference type="GO" id="GO:0004519">
    <property type="term" value="F:endonuclease activity"/>
    <property type="evidence" value="ECO:0007669"/>
    <property type="project" value="UniProtKB-KW"/>
</dbReference>
<feature type="transmembrane region" description="Helical" evidence="2">
    <location>
        <begin position="191"/>
        <end position="208"/>
    </location>
</feature>
<sequence length="482" mass="51138">MPQNHSQNDETRAMPGGYANDAPTPAPTPAPTRRSPSMADIPSPEEDTEARWEPMSDEEWAMTSAFPADESDTGAVAAADQWLESQATIVQPRPVATASAPGDTAPGPRVAVPFIDSVAGSAAPPDAPAQGGEPASGGSSPRAPHRWKPAKHGCLSVLLWLVMLGVLGMMALRKLPAELANGRLVPEVVSFIPWLVVPIVLCLVLAALWRRRLLLVVCLAALAAMGWWHRGYFLPGERVSEGAAALVEATPSTQDSVARVMTLNAKNGGASAEEVVALVREKNVEVLCMQELTDEFLSELAAAGIYDVLPYYVISDEASAVSNGGRNGIWTMAPMSNVSGNLLPIDTSSMPAGTIMVGDLAVRVVSVHPNSPVRGAQDLWDEGLSVIGSLSEYNHTYLVMGDFNSTWEHPRFRDLLGSSFVDASQASGQGLHMTYPSDGLPSLIEIDHIVYARDSGIVVSELETVEISGTDHKALLGVLEAV</sequence>
<keyword evidence="4" id="KW-0540">Nuclease</keyword>
<name>A0ABT7V4R9_9ACTN</name>
<comment type="caution">
    <text evidence="4">The sequence shown here is derived from an EMBL/GenBank/DDBJ whole genome shotgun (WGS) entry which is preliminary data.</text>
</comment>
<dbReference type="Pfam" id="PF03372">
    <property type="entry name" value="Exo_endo_phos"/>
    <property type="match status" value="1"/>
</dbReference>
<dbReference type="InterPro" id="IPR005135">
    <property type="entry name" value="Endo/exonuclease/phosphatase"/>
</dbReference>